<dbReference type="Pfam" id="PF00069">
    <property type="entry name" value="Pkinase"/>
    <property type="match status" value="1"/>
</dbReference>
<evidence type="ECO:0000256" key="11">
    <source>
        <dbReference type="ARBA" id="ARBA00049280"/>
    </source>
</evidence>
<dbReference type="GO" id="GO:0008353">
    <property type="term" value="F:RNA polymerase II CTD heptapeptide repeat kinase activity"/>
    <property type="evidence" value="ECO:0007669"/>
    <property type="project" value="UniProtKB-EC"/>
</dbReference>
<dbReference type="FunFam" id="1.10.510.10:FF:000097">
    <property type="entry name" value="Putative cyclin-dependent kinase 7"/>
    <property type="match status" value="1"/>
</dbReference>
<proteinExistence type="inferred from homology"/>
<accession>A0A5C6MY70</accession>
<reference evidence="14 15" key="1">
    <citation type="submission" date="2019-04" db="EMBL/GenBank/DDBJ databases">
        <title>Chromosome genome assembly for Takifugu flavidus.</title>
        <authorList>
            <person name="Xiao S."/>
        </authorList>
    </citation>
    <scope>NUCLEOTIDE SEQUENCE [LARGE SCALE GENOMIC DNA]</scope>
    <source>
        <strain evidence="14">HTHZ2018</strain>
        <tissue evidence="14">Muscle</tissue>
    </source>
</reference>
<dbReference type="InterPro" id="IPR008271">
    <property type="entry name" value="Ser/Thr_kinase_AS"/>
</dbReference>
<name>A0A5C6MY70_9TELE</name>
<evidence type="ECO:0000256" key="3">
    <source>
        <dbReference type="ARBA" id="ARBA00013901"/>
    </source>
</evidence>
<dbReference type="GO" id="GO:0045944">
    <property type="term" value="P:positive regulation of transcription by RNA polymerase II"/>
    <property type="evidence" value="ECO:0007669"/>
    <property type="project" value="TreeGrafter"/>
</dbReference>
<evidence type="ECO:0000256" key="12">
    <source>
        <dbReference type="PIRSR" id="PIRSR637770-1"/>
    </source>
</evidence>
<keyword evidence="9" id="KW-0067">ATP-binding</keyword>
<dbReference type="Proteomes" id="UP000324091">
    <property type="component" value="Chromosome 5"/>
</dbReference>
<organism evidence="14 15">
    <name type="scientific">Takifugu flavidus</name>
    <name type="common">sansaifugu</name>
    <dbReference type="NCBI Taxonomy" id="433684"/>
    <lineage>
        <taxon>Eukaryota</taxon>
        <taxon>Metazoa</taxon>
        <taxon>Chordata</taxon>
        <taxon>Craniata</taxon>
        <taxon>Vertebrata</taxon>
        <taxon>Euteleostomi</taxon>
        <taxon>Actinopterygii</taxon>
        <taxon>Neopterygii</taxon>
        <taxon>Teleostei</taxon>
        <taxon>Neoteleostei</taxon>
        <taxon>Acanthomorphata</taxon>
        <taxon>Eupercaria</taxon>
        <taxon>Tetraodontiformes</taxon>
        <taxon>Tetradontoidea</taxon>
        <taxon>Tetraodontidae</taxon>
        <taxon>Takifugu</taxon>
    </lineage>
</organism>
<dbReference type="InterPro" id="IPR011009">
    <property type="entry name" value="Kinase-like_dom_sf"/>
</dbReference>
<evidence type="ECO:0000256" key="8">
    <source>
        <dbReference type="ARBA" id="ARBA00022777"/>
    </source>
</evidence>
<evidence type="ECO:0000313" key="14">
    <source>
        <dbReference type="EMBL" id="TWW60082.1"/>
    </source>
</evidence>
<keyword evidence="5" id="KW-0597">Phosphoprotein</keyword>
<sequence>MALDVKSRSKRYEKLDFLGEGQLLDAFGHKSNISLVFDFMETDLEVVIKDTSLVLTPANIKAYILMTLQGLEYMHQHWVLHRDLKPNNLLLDGNGILKLADFGLAKAFGSPNRVYTHQVVTRWYRSPELLFGARMYGVGVDMWAVGCILAELLLRLPFLAGDSDLDQLTKIFEALGTATEESWPGVSSLPDYVSFKIFPGTPLEHIFSAAGDDLLELLQGLFTFNPLMRTTATQALKMKYFSNRPGPTPGPQLPRPNCSVEALREKEPRSQMRWLGHLVRMPPGRLPGEVFRACPSGRRPTGRPRTRWRDYVSRLAWERLGIPPDELEEVAGEREVWASLLRLLPPRPDPG</sequence>
<comment type="catalytic activity">
    <reaction evidence="11">
        <text>[DNA-directed RNA polymerase] + ATP = phospho-[DNA-directed RNA polymerase] + ADP + H(+)</text>
        <dbReference type="Rhea" id="RHEA:10216"/>
        <dbReference type="Rhea" id="RHEA-COMP:11321"/>
        <dbReference type="Rhea" id="RHEA-COMP:11322"/>
        <dbReference type="ChEBI" id="CHEBI:15378"/>
        <dbReference type="ChEBI" id="CHEBI:30616"/>
        <dbReference type="ChEBI" id="CHEBI:43176"/>
        <dbReference type="ChEBI" id="CHEBI:68546"/>
        <dbReference type="ChEBI" id="CHEBI:456216"/>
        <dbReference type="EC" id="2.7.11.23"/>
    </reaction>
</comment>
<dbReference type="EC" id="2.7.11.23" evidence="2"/>
<dbReference type="SMART" id="SM00220">
    <property type="entry name" value="S_TKc"/>
    <property type="match status" value="1"/>
</dbReference>
<evidence type="ECO:0000313" key="15">
    <source>
        <dbReference type="Proteomes" id="UP000324091"/>
    </source>
</evidence>
<keyword evidence="4" id="KW-0723">Serine/threonine-protein kinase</keyword>
<comment type="caution">
    <text evidence="14">The sequence shown here is derived from an EMBL/GenBank/DDBJ whole genome shotgun (WGS) entry which is preliminary data.</text>
</comment>
<dbReference type="CDD" id="cd07841">
    <property type="entry name" value="STKc_CDK7"/>
    <property type="match status" value="1"/>
</dbReference>
<keyword evidence="8 14" id="KW-0418">Kinase</keyword>
<evidence type="ECO:0000256" key="5">
    <source>
        <dbReference type="ARBA" id="ARBA00022553"/>
    </source>
</evidence>
<gene>
    <name evidence="14" type="ORF">D4764_05G0001720</name>
</gene>
<evidence type="ECO:0000256" key="2">
    <source>
        <dbReference type="ARBA" id="ARBA00012409"/>
    </source>
</evidence>
<feature type="domain" description="Protein kinase" evidence="13">
    <location>
        <begin position="1"/>
        <end position="241"/>
    </location>
</feature>
<dbReference type="GO" id="GO:0005737">
    <property type="term" value="C:cytoplasm"/>
    <property type="evidence" value="ECO:0007669"/>
    <property type="project" value="TreeGrafter"/>
</dbReference>
<dbReference type="GO" id="GO:0005524">
    <property type="term" value="F:ATP binding"/>
    <property type="evidence" value="ECO:0007669"/>
    <property type="project" value="UniProtKB-KW"/>
</dbReference>
<evidence type="ECO:0000256" key="4">
    <source>
        <dbReference type="ARBA" id="ARBA00022527"/>
    </source>
</evidence>
<evidence type="ECO:0000256" key="9">
    <source>
        <dbReference type="ARBA" id="ARBA00022840"/>
    </source>
</evidence>
<dbReference type="GO" id="GO:0004693">
    <property type="term" value="F:cyclin-dependent protein serine/threonine kinase activity"/>
    <property type="evidence" value="ECO:0007669"/>
    <property type="project" value="TreeGrafter"/>
</dbReference>
<evidence type="ECO:0000256" key="7">
    <source>
        <dbReference type="ARBA" id="ARBA00022741"/>
    </source>
</evidence>
<dbReference type="SUPFAM" id="SSF56112">
    <property type="entry name" value="Protein kinase-like (PK-like)"/>
    <property type="match status" value="1"/>
</dbReference>
<dbReference type="InterPro" id="IPR037770">
    <property type="entry name" value="CDK7"/>
</dbReference>
<keyword evidence="15" id="KW-1185">Reference proteome</keyword>
<feature type="active site" description="Proton acceptor" evidence="12">
    <location>
        <position position="83"/>
    </location>
</feature>
<dbReference type="PANTHER" id="PTHR24056:SF0">
    <property type="entry name" value="CYCLIN-DEPENDENT KINASE 7"/>
    <property type="match status" value="1"/>
</dbReference>
<comment type="similarity">
    <text evidence="1">Belongs to the protein kinase superfamily. CMGC Ser/Thr protein kinase family. CDC2/CDKX subfamily.</text>
</comment>
<keyword evidence="6" id="KW-0808">Transferase</keyword>
<dbReference type="PROSITE" id="PS50011">
    <property type="entry name" value="PROTEIN_KINASE_DOM"/>
    <property type="match status" value="1"/>
</dbReference>
<dbReference type="EMBL" id="RHFK02000018">
    <property type="protein sequence ID" value="TWW60082.1"/>
    <property type="molecule type" value="Genomic_DNA"/>
</dbReference>
<evidence type="ECO:0000256" key="10">
    <source>
        <dbReference type="ARBA" id="ARBA00029738"/>
    </source>
</evidence>
<evidence type="ECO:0000259" key="13">
    <source>
        <dbReference type="PROSITE" id="PS50011"/>
    </source>
</evidence>
<dbReference type="AlphaFoldDB" id="A0A5C6MY70"/>
<protein>
    <recommendedName>
        <fullName evidence="3">Cyclin-dependent kinase 7</fullName>
        <ecNumber evidence="2">2.7.11.23</ecNumber>
    </recommendedName>
    <alternativeName>
        <fullName evidence="10">Cell division protein kinase 7</fullName>
    </alternativeName>
</protein>
<dbReference type="GO" id="GO:0070985">
    <property type="term" value="C:transcription factor TFIIK complex"/>
    <property type="evidence" value="ECO:0007669"/>
    <property type="project" value="InterPro"/>
</dbReference>
<keyword evidence="7" id="KW-0547">Nucleotide-binding</keyword>
<dbReference type="InterPro" id="IPR050108">
    <property type="entry name" value="CDK"/>
</dbReference>
<dbReference type="PROSITE" id="PS00108">
    <property type="entry name" value="PROTEIN_KINASE_ST"/>
    <property type="match status" value="1"/>
</dbReference>
<dbReference type="Gene3D" id="1.10.510.10">
    <property type="entry name" value="Transferase(Phosphotransferase) domain 1"/>
    <property type="match status" value="1"/>
</dbReference>
<dbReference type="InterPro" id="IPR000719">
    <property type="entry name" value="Prot_kinase_dom"/>
</dbReference>
<evidence type="ECO:0000256" key="1">
    <source>
        <dbReference type="ARBA" id="ARBA00006485"/>
    </source>
</evidence>
<evidence type="ECO:0000256" key="6">
    <source>
        <dbReference type="ARBA" id="ARBA00022679"/>
    </source>
</evidence>
<dbReference type="PANTHER" id="PTHR24056">
    <property type="entry name" value="CELL DIVISION PROTEIN KINASE"/>
    <property type="match status" value="1"/>
</dbReference>